<evidence type="ECO:0000313" key="2">
    <source>
        <dbReference type="Proteomes" id="UP000528286"/>
    </source>
</evidence>
<name>A0A7W6J8L9_9HYPH</name>
<comment type="caution">
    <text evidence="1">The sequence shown here is derived from an EMBL/GenBank/DDBJ whole genome shotgun (WGS) entry which is preliminary data.</text>
</comment>
<dbReference type="EMBL" id="JACIEZ010000011">
    <property type="protein sequence ID" value="MBB4066793.1"/>
    <property type="molecule type" value="Genomic_DNA"/>
</dbReference>
<protein>
    <submittedName>
        <fullName evidence="1">Helix-turn-helix protein</fullName>
    </submittedName>
</protein>
<accession>A0A7W6J8L9</accession>
<proteinExistence type="predicted"/>
<organism evidence="1 2">
    <name type="scientific">Gellertiella hungarica</name>
    <dbReference type="NCBI Taxonomy" id="1572859"/>
    <lineage>
        <taxon>Bacteria</taxon>
        <taxon>Pseudomonadati</taxon>
        <taxon>Pseudomonadota</taxon>
        <taxon>Alphaproteobacteria</taxon>
        <taxon>Hyphomicrobiales</taxon>
        <taxon>Rhizobiaceae</taxon>
        <taxon>Gellertiella</taxon>
    </lineage>
</organism>
<gene>
    <name evidence="1" type="ORF">GGR23_004011</name>
</gene>
<evidence type="ECO:0000313" key="1">
    <source>
        <dbReference type="EMBL" id="MBB4066793.1"/>
    </source>
</evidence>
<dbReference type="Proteomes" id="UP000528286">
    <property type="component" value="Unassembled WGS sequence"/>
</dbReference>
<dbReference type="RefSeq" id="WP_183368046.1">
    <property type="nucleotide sequence ID" value="NZ_JACIEZ010000011.1"/>
</dbReference>
<sequence>MTGALAPTSTTTSFHVFFADAEALRIEAETPEEARKIGEQRRPGLKILKCKRIKQKEKADG</sequence>
<dbReference type="AlphaFoldDB" id="A0A7W6J8L9"/>
<reference evidence="1 2" key="1">
    <citation type="submission" date="2020-08" db="EMBL/GenBank/DDBJ databases">
        <title>Genomic Encyclopedia of Type Strains, Phase IV (KMG-IV): sequencing the most valuable type-strain genomes for metagenomic binning, comparative biology and taxonomic classification.</title>
        <authorList>
            <person name="Goeker M."/>
        </authorList>
    </citation>
    <scope>NUCLEOTIDE SEQUENCE [LARGE SCALE GENOMIC DNA]</scope>
    <source>
        <strain evidence="1 2">DSM 29853</strain>
    </source>
</reference>
<keyword evidence="2" id="KW-1185">Reference proteome</keyword>